<dbReference type="EMBL" id="JPVN01000022">
    <property type="protein sequence ID" value="KGR76996.1"/>
    <property type="molecule type" value="Genomic_DNA"/>
</dbReference>
<feature type="transmembrane region" description="Helical" evidence="1">
    <location>
        <begin position="29"/>
        <end position="47"/>
    </location>
</feature>
<keyword evidence="1" id="KW-0812">Transmembrane</keyword>
<accession>A0A0A3HWL2</accession>
<keyword evidence="1" id="KW-0472">Membrane</keyword>
<feature type="transmembrane region" description="Helical" evidence="1">
    <location>
        <begin position="5"/>
        <end position="23"/>
    </location>
</feature>
<comment type="caution">
    <text evidence="2">The sequence shown here is derived from an EMBL/GenBank/DDBJ whole genome shotgun (WGS) entry which is preliminary data.</text>
</comment>
<evidence type="ECO:0000313" key="3">
    <source>
        <dbReference type="Proteomes" id="UP000030416"/>
    </source>
</evidence>
<keyword evidence="3" id="KW-1185">Reference proteome</keyword>
<dbReference type="eggNOG" id="ENOG50346MB">
    <property type="taxonomic scope" value="Bacteria"/>
</dbReference>
<evidence type="ECO:0000256" key="1">
    <source>
        <dbReference type="SAM" id="Phobius"/>
    </source>
</evidence>
<reference evidence="2 3" key="1">
    <citation type="submission" date="2014-02" db="EMBL/GenBank/DDBJ databases">
        <title>Draft genome sequence of Lysinibacillus manganicus DSM 26584T.</title>
        <authorList>
            <person name="Zhang F."/>
            <person name="Wang G."/>
            <person name="Zhang L."/>
        </authorList>
    </citation>
    <scope>NUCLEOTIDE SEQUENCE [LARGE SCALE GENOMIC DNA]</scope>
    <source>
        <strain evidence="2 3">DSM 26584</strain>
    </source>
</reference>
<protein>
    <submittedName>
        <fullName evidence="2">Uncharacterized protein</fullName>
    </submittedName>
</protein>
<dbReference type="STRING" id="1384049.CD29_15865"/>
<proteinExistence type="predicted"/>
<dbReference type="AlphaFoldDB" id="A0A0A3HWL2"/>
<name>A0A0A3HWL2_9BACL</name>
<dbReference type="Proteomes" id="UP000030416">
    <property type="component" value="Unassembled WGS sequence"/>
</dbReference>
<sequence length="232" mass="27427">MQKFLISWILLLGMAFFILAFFLESLLMVGSYLFIALLMFFWGYIELKKEIDKRIEKDIEDTKQLLEEIPHTKLTLSEDLLCSLLIDENTHTFYVANREDTDDEFTFKSYPFSKLLEVAILEDGNVKYLFPRQGILGGTINEEGQAIINVIDPEEMEYEDVDDETIRKLTLKLVLDDFSNHTFEYTFFEKEDPIEKDSDDYKDSIKECTNWYHMISLAINQYKNEKRLVGQW</sequence>
<organism evidence="2 3">
    <name type="scientific">Ureibacillus manganicus DSM 26584</name>
    <dbReference type="NCBI Taxonomy" id="1384049"/>
    <lineage>
        <taxon>Bacteria</taxon>
        <taxon>Bacillati</taxon>
        <taxon>Bacillota</taxon>
        <taxon>Bacilli</taxon>
        <taxon>Bacillales</taxon>
        <taxon>Caryophanaceae</taxon>
        <taxon>Ureibacillus</taxon>
    </lineage>
</organism>
<dbReference type="OrthoDB" id="2734047at2"/>
<evidence type="ECO:0000313" key="2">
    <source>
        <dbReference type="EMBL" id="KGR76996.1"/>
    </source>
</evidence>
<keyword evidence="1" id="KW-1133">Transmembrane helix</keyword>
<gene>
    <name evidence="2" type="ORF">CD29_15865</name>
</gene>